<protein>
    <recommendedName>
        <fullName evidence="5">DUF4367 domain-containing protein</fullName>
    </recommendedName>
</protein>
<comment type="caution">
    <text evidence="3">The sequence shown here is derived from an EMBL/GenBank/DDBJ whole genome shotgun (WGS) entry which is preliminary data.</text>
</comment>
<feature type="transmembrane region" description="Helical" evidence="2">
    <location>
        <begin position="72"/>
        <end position="92"/>
    </location>
</feature>
<keyword evidence="2" id="KW-0812">Transmembrane</keyword>
<accession>A0A329QK53</accession>
<dbReference type="AlphaFoldDB" id="A0A329QK53"/>
<evidence type="ECO:0000256" key="2">
    <source>
        <dbReference type="SAM" id="Phobius"/>
    </source>
</evidence>
<sequence>MSKGKSDKHIDSFDSELEDDFFDAAFDMAFEEAFHQAASATPASNTEPMRQSWLRVQKEIARVGARKKRMRTIRLSVIVAASVTIGAVIFSMPTGTQAVSPFVQSIKEWGNGMKSIVIEDRTTQLGADPSTAKTPPPPERGVNEAPKFYSGDEPEEDEDIVLPFYETSHLLEPIVVTKKIARSGFMGDFLLSNAIPKRFTKIKFELMLDTLNPVNPEDYYESQRMRVRYSGEGKNGEEEVIQFDYAYVSPGQVIEGPMLRETSIVKLADGSDAFMYLGPPYNTFQWMMGSVNMSLFGTVSEEEMTAIANDLQEQKFPGSTRK</sequence>
<proteinExistence type="predicted"/>
<keyword evidence="2" id="KW-0472">Membrane</keyword>
<reference evidence="3 4" key="1">
    <citation type="submission" date="2018-04" db="EMBL/GenBank/DDBJ databases">
        <title>Paenibacillus taichungensis Genome sequencing and assembly.</title>
        <authorList>
            <person name="Xu J."/>
            <person name="Rensing C."/>
            <person name="Mazhar H.S."/>
        </authorList>
    </citation>
    <scope>NUCLEOTIDE SEQUENCE [LARGE SCALE GENOMIC DNA]</scope>
    <source>
        <strain evidence="3 4">NC1</strain>
    </source>
</reference>
<evidence type="ECO:0000313" key="4">
    <source>
        <dbReference type="Proteomes" id="UP000250642"/>
    </source>
</evidence>
<evidence type="ECO:0000256" key="1">
    <source>
        <dbReference type="SAM" id="MobiDB-lite"/>
    </source>
</evidence>
<dbReference type="RefSeq" id="WP_113054690.1">
    <property type="nucleotide sequence ID" value="NZ_QEVW01000014.1"/>
</dbReference>
<gene>
    <name evidence="3" type="ORF">DC345_20645</name>
</gene>
<evidence type="ECO:0000313" key="3">
    <source>
        <dbReference type="EMBL" id="RAW12704.1"/>
    </source>
</evidence>
<keyword evidence="2" id="KW-1133">Transmembrane helix</keyword>
<name>A0A329QK53_9BACL</name>
<dbReference type="Proteomes" id="UP000250642">
    <property type="component" value="Unassembled WGS sequence"/>
</dbReference>
<dbReference type="EMBL" id="QEVW01000014">
    <property type="protein sequence ID" value="RAW12704.1"/>
    <property type="molecule type" value="Genomic_DNA"/>
</dbReference>
<feature type="region of interest" description="Disordered" evidence="1">
    <location>
        <begin position="125"/>
        <end position="154"/>
    </location>
</feature>
<evidence type="ECO:0008006" key="5">
    <source>
        <dbReference type="Google" id="ProtNLM"/>
    </source>
</evidence>
<organism evidence="3 4">
    <name type="scientific">Paenibacillus taichungensis</name>
    <dbReference type="NCBI Taxonomy" id="484184"/>
    <lineage>
        <taxon>Bacteria</taxon>
        <taxon>Bacillati</taxon>
        <taxon>Bacillota</taxon>
        <taxon>Bacilli</taxon>
        <taxon>Bacillales</taxon>
        <taxon>Paenibacillaceae</taxon>
        <taxon>Paenibacillus</taxon>
    </lineage>
</organism>